<keyword evidence="3 4" id="KW-1015">Disulfide bond</keyword>
<dbReference type="AlphaFoldDB" id="A0A9N8DNS0"/>
<evidence type="ECO:0000256" key="4">
    <source>
        <dbReference type="PROSITE-ProRule" id="PRU00076"/>
    </source>
</evidence>
<feature type="compositionally biased region" description="Basic and acidic residues" evidence="5">
    <location>
        <begin position="80"/>
        <end position="95"/>
    </location>
</feature>
<evidence type="ECO:0000256" key="2">
    <source>
        <dbReference type="ARBA" id="ARBA00022737"/>
    </source>
</evidence>
<comment type="caution">
    <text evidence="8">The sequence shown here is derived from an EMBL/GenBank/DDBJ whole genome shotgun (WGS) entry which is preliminary data.</text>
</comment>
<feature type="disulfide bond" evidence="4">
    <location>
        <begin position="959"/>
        <end position="968"/>
    </location>
</feature>
<dbReference type="InterPro" id="IPR051216">
    <property type="entry name" value="Teneurin"/>
</dbReference>
<evidence type="ECO:0000313" key="9">
    <source>
        <dbReference type="Proteomes" id="UP001153069"/>
    </source>
</evidence>
<dbReference type="InterPro" id="IPR000742">
    <property type="entry name" value="EGF"/>
</dbReference>
<dbReference type="SUPFAM" id="SSF57196">
    <property type="entry name" value="EGF/Laminin"/>
    <property type="match status" value="1"/>
</dbReference>
<dbReference type="PANTHER" id="PTHR11219">
    <property type="entry name" value="TENEURIN AND N-ACETYLGLUCOSAMINE-1-PHOSPHODIESTER ALPHA-N-ACETYLGLUCOSAMINIDASE"/>
    <property type="match status" value="1"/>
</dbReference>
<dbReference type="PANTHER" id="PTHR11219:SF69">
    <property type="entry name" value="TENEURIN-A"/>
    <property type="match status" value="1"/>
</dbReference>
<dbReference type="OrthoDB" id="6130531at2759"/>
<evidence type="ECO:0000256" key="3">
    <source>
        <dbReference type="ARBA" id="ARBA00023157"/>
    </source>
</evidence>
<feature type="transmembrane region" description="Helical" evidence="6">
    <location>
        <begin position="200"/>
        <end position="224"/>
    </location>
</feature>
<dbReference type="PROSITE" id="PS50026">
    <property type="entry name" value="EGF_3"/>
    <property type="match status" value="3"/>
</dbReference>
<dbReference type="EMBL" id="CAICTM010000263">
    <property type="protein sequence ID" value="CAB9506373.1"/>
    <property type="molecule type" value="Genomic_DNA"/>
</dbReference>
<keyword evidence="6" id="KW-0812">Transmembrane</keyword>
<feature type="disulfide bond" evidence="4">
    <location>
        <begin position="735"/>
        <end position="744"/>
    </location>
</feature>
<feature type="domain" description="EGF-like" evidence="7">
    <location>
        <begin position="709"/>
        <end position="745"/>
    </location>
</feature>
<protein>
    <submittedName>
        <fullName evidence="8">Inherit from KOG: Notch ligand involved in the mediation of Notch signaling By similarity</fullName>
    </submittedName>
</protein>
<comment type="caution">
    <text evidence="4">Lacks conserved residue(s) required for the propagation of feature annotation.</text>
</comment>
<feature type="region of interest" description="Disordered" evidence="5">
    <location>
        <begin position="66"/>
        <end position="95"/>
    </location>
</feature>
<feature type="transmembrane region" description="Helical" evidence="6">
    <location>
        <begin position="168"/>
        <end position="188"/>
    </location>
</feature>
<keyword evidence="6" id="KW-0472">Membrane</keyword>
<sequence>MNQAQNHASMEIMEEIDVDSVVLEPPRAEMSNSSLLSGGGEGVESLLASMSTKDVKALARLLKPAMDEVEEEEDSGMIPSRRDQMAESRRSRHSDEECALIAEGGNEDDAAKDEVAEKKTTTTSSWNVFASTRIMKWVTAEEEAAETHAPFGASAYTLLYMCDFNSQAFWYAMFTYIIQISTITLTLIDVVDWSGEGNGFNLPPMVSISVTLAQFVTLFQALAFQSDLLEAALKLQDGFYPEVQEKYPGATYSTWLLSCLSQLLAGFLLLITIFILTMQVDSVLAIMLNFAALHFMADIDDLGFYIAQMGFISVKLSKATNAVADFEVPKREHKRAFFRRVLYGLTMLLLMCGYGVLKYRQLSGEFLQTAVYVQFGDEYNPKIPFYSGVLSAGNVRTTGHRKYWDIQTGTILLSYCSSEGAWTFSDTGESCDYFAKSLPTKTYDVTTIPDSSWEVLDSIDRLKPFEAFTLIGRDCDPNICQGGCVEGLCKCSPHQFGLDCEFDSVCPKLVINTNHPQFPPMAGRAISDEFEILQNPTTGNFVKVYSMPVYYSNKTYPSNFIFYGGRRWVISSENTLHIHNHTIDVDVEKAENENEWYFYEETIALFESGRFHGFHQATFIPLLLSDPVDFNTPDFRPTPAGLGWSTVATRDEAARLYEPAIEVAASLLCVSCLAEHGGFCHSHGGKCNIDSGLCECNELLGYSGPACEKAPACYDQALPCYGHGECDRVSGLCRCNPPYYGTLCDTSYYCHEANGKCYNDGECNLDTGYCVCPDDPAIAGWACEASKDPHVFGCSNGGTLNSSSTRCDCPEPFYGVLCDLVDVTQEEFVCSNNDDCFVGTCDNTTGICDCGNATTFGTLCEIDFNCTSHGCVNSGVCEPASGLCECDHPFEGHDCGRIPDCLSDEDCIEGGTCHTETGICQCSVIFSLDFGTRCERAGYCDDSKCRNGGVCNVQGFCICPPLYSGPNCEFKLYGVDENENECVDC</sequence>
<feature type="disulfide bond" evidence="4">
    <location>
        <begin position="886"/>
        <end position="895"/>
    </location>
</feature>
<evidence type="ECO:0000256" key="6">
    <source>
        <dbReference type="SAM" id="Phobius"/>
    </source>
</evidence>
<keyword evidence="9" id="KW-1185">Reference proteome</keyword>
<evidence type="ECO:0000313" key="8">
    <source>
        <dbReference type="EMBL" id="CAB9506373.1"/>
    </source>
</evidence>
<dbReference type="SMART" id="SM00181">
    <property type="entry name" value="EGF"/>
    <property type="match status" value="8"/>
</dbReference>
<organism evidence="8 9">
    <name type="scientific">Seminavis robusta</name>
    <dbReference type="NCBI Taxonomy" id="568900"/>
    <lineage>
        <taxon>Eukaryota</taxon>
        <taxon>Sar</taxon>
        <taxon>Stramenopiles</taxon>
        <taxon>Ochrophyta</taxon>
        <taxon>Bacillariophyta</taxon>
        <taxon>Bacillariophyceae</taxon>
        <taxon>Bacillariophycidae</taxon>
        <taxon>Naviculales</taxon>
        <taxon>Naviculaceae</taxon>
        <taxon>Seminavis</taxon>
    </lineage>
</organism>
<feature type="domain" description="EGF-like" evidence="7">
    <location>
        <begin position="936"/>
        <end position="969"/>
    </location>
</feature>
<feature type="transmembrane region" description="Helical" evidence="6">
    <location>
        <begin position="283"/>
        <end position="307"/>
    </location>
</feature>
<reference evidence="8" key="1">
    <citation type="submission" date="2020-06" db="EMBL/GenBank/DDBJ databases">
        <authorList>
            <consortium name="Plant Systems Biology data submission"/>
        </authorList>
    </citation>
    <scope>NUCLEOTIDE SEQUENCE</scope>
    <source>
        <strain evidence="8">D6</strain>
    </source>
</reference>
<evidence type="ECO:0000256" key="5">
    <source>
        <dbReference type="SAM" id="MobiDB-lite"/>
    </source>
</evidence>
<dbReference type="PROSITE" id="PS00022">
    <property type="entry name" value="EGF_1"/>
    <property type="match status" value="4"/>
</dbReference>
<feature type="transmembrane region" description="Helical" evidence="6">
    <location>
        <begin position="340"/>
        <end position="357"/>
    </location>
</feature>
<name>A0A9N8DNS0_9STRA</name>
<dbReference type="PROSITE" id="PS01186">
    <property type="entry name" value="EGF_2"/>
    <property type="match status" value="3"/>
</dbReference>
<feature type="domain" description="EGF-like" evidence="7">
    <location>
        <begin position="862"/>
        <end position="896"/>
    </location>
</feature>
<keyword evidence="1 4" id="KW-0245">EGF-like domain</keyword>
<dbReference type="Proteomes" id="UP001153069">
    <property type="component" value="Unassembled WGS sequence"/>
</dbReference>
<gene>
    <name evidence="8" type="ORF">SEMRO_264_G102680.1</name>
</gene>
<evidence type="ECO:0000256" key="1">
    <source>
        <dbReference type="ARBA" id="ARBA00022536"/>
    </source>
</evidence>
<feature type="transmembrane region" description="Helical" evidence="6">
    <location>
        <begin position="255"/>
        <end position="277"/>
    </location>
</feature>
<keyword evidence="2" id="KW-0677">Repeat</keyword>
<accession>A0A9N8DNS0</accession>
<proteinExistence type="predicted"/>
<evidence type="ECO:0000259" key="7">
    <source>
        <dbReference type="PROSITE" id="PS50026"/>
    </source>
</evidence>
<keyword evidence="6" id="KW-1133">Transmembrane helix</keyword>
<dbReference type="Gene3D" id="2.10.25.10">
    <property type="entry name" value="Laminin"/>
    <property type="match status" value="3"/>
</dbReference>